<evidence type="ECO:0000256" key="1">
    <source>
        <dbReference type="ARBA" id="ARBA00004613"/>
    </source>
</evidence>
<reference evidence="14" key="1">
    <citation type="journal article" date="2017" name="Toxicon">
        <title>Venom-gland transcriptomics and venom proteomics of the Hentz striped scorpion (Centruroides hentzi; Buthidae) reveal high toxin diversity in a harmless member of a lethal family.</title>
        <authorList>
            <person name="Ward M.J."/>
            <person name="Ellsworth S.A."/>
            <person name="Rokyta D.R."/>
        </authorList>
    </citation>
    <scope>NUCLEOTIDE SEQUENCE</scope>
    <source>
        <tissue evidence="14">Venom gland</tissue>
    </source>
</reference>
<keyword evidence="4 10" id="KW-0732">Signal</keyword>
<dbReference type="FunFam" id="2.40.10.10:FF:000015">
    <property type="entry name" value="Atrial natriuretic peptide-converting enzyme"/>
    <property type="match status" value="1"/>
</dbReference>
<keyword evidence="2 10" id="KW-0964">Secreted</keyword>
<evidence type="ECO:0000256" key="6">
    <source>
        <dbReference type="ARBA" id="ARBA00022825"/>
    </source>
</evidence>
<keyword evidence="7" id="KW-1015">Disulfide bond</keyword>
<dbReference type="PROSITE" id="PS51888">
    <property type="entry name" value="CLIP"/>
    <property type="match status" value="1"/>
</dbReference>
<feature type="domain" description="Clip" evidence="13">
    <location>
        <begin position="31"/>
        <end position="76"/>
    </location>
</feature>
<evidence type="ECO:0000259" key="12">
    <source>
        <dbReference type="PROSITE" id="PS50240"/>
    </source>
</evidence>
<dbReference type="GO" id="GO:0006508">
    <property type="term" value="P:proteolysis"/>
    <property type="evidence" value="ECO:0007669"/>
    <property type="project" value="UniProtKB-KW"/>
</dbReference>
<dbReference type="InterPro" id="IPR001314">
    <property type="entry name" value="Peptidase_S1A"/>
</dbReference>
<dbReference type="PROSITE" id="PS00134">
    <property type="entry name" value="TRYPSIN_HIS"/>
    <property type="match status" value="1"/>
</dbReference>
<dbReference type="InterPro" id="IPR018114">
    <property type="entry name" value="TRYPSIN_HIS"/>
</dbReference>
<dbReference type="Gene3D" id="2.40.10.10">
    <property type="entry name" value="Trypsin-like serine proteases"/>
    <property type="match status" value="1"/>
</dbReference>
<dbReference type="InterPro" id="IPR001254">
    <property type="entry name" value="Trypsin_dom"/>
</dbReference>
<feature type="signal peptide" evidence="10">
    <location>
        <begin position="1"/>
        <end position="16"/>
    </location>
</feature>
<keyword evidence="5 9" id="KW-0378">Hydrolase</keyword>
<dbReference type="PRINTS" id="PR00722">
    <property type="entry name" value="CHYMOTRYPSIN"/>
</dbReference>
<dbReference type="Pfam" id="PF00089">
    <property type="entry name" value="Trypsin"/>
    <property type="match status" value="1"/>
</dbReference>
<keyword evidence="6 9" id="KW-0720">Serine protease</keyword>
<feature type="chain" id="PRO_5023977359" description="CLIP domain-containing serine protease" evidence="10">
    <location>
        <begin position="17"/>
        <end position="378"/>
    </location>
</feature>
<evidence type="ECO:0000256" key="11">
    <source>
        <dbReference type="SAM" id="MobiDB-lite"/>
    </source>
</evidence>
<dbReference type="InterPro" id="IPR022700">
    <property type="entry name" value="CLIP"/>
</dbReference>
<dbReference type="InterPro" id="IPR009003">
    <property type="entry name" value="Peptidase_S1_PA"/>
</dbReference>
<dbReference type="EMBL" id="GFWZ01000300">
    <property type="protein sequence ID" value="MBW20290.1"/>
    <property type="molecule type" value="Transcribed_RNA"/>
</dbReference>
<dbReference type="InterPro" id="IPR033116">
    <property type="entry name" value="TRYPSIN_SER"/>
</dbReference>
<keyword evidence="3 9" id="KW-0645">Protease</keyword>
<evidence type="ECO:0000256" key="3">
    <source>
        <dbReference type="ARBA" id="ARBA00022670"/>
    </source>
</evidence>
<dbReference type="SMART" id="SM00680">
    <property type="entry name" value="CLIP"/>
    <property type="match status" value="1"/>
</dbReference>
<feature type="region of interest" description="Disordered" evidence="11">
    <location>
        <begin position="78"/>
        <end position="104"/>
    </location>
</feature>
<dbReference type="EC" id="3.4.21.-" evidence="9"/>
<dbReference type="GO" id="GO:0004252">
    <property type="term" value="F:serine-type endopeptidase activity"/>
    <property type="evidence" value="ECO:0007669"/>
    <property type="project" value="UniProtKB-UniRule"/>
</dbReference>
<dbReference type="Pfam" id="PF12032">
    <property type="entry name" value="CLIP"/>
    <property type="match status" value="1"/>
</dbReference>
<dbReference type="PROSITE" id="PS00135">
    <property type="entry name" value="TRYPSIN_SER"/>
    <property type="match status" value="1"/>
</dbReference>
<protein>
    <recommendedName>
        <fullName evidence="10">CLIP domain-containing serine protease</fullName>
        <ecNumber evidence="9">3.4.21.-</ecNumber>
    </recommendedName>
</protein>
<feature type="compositionally biased region" description="Pro residues" evidence="11">
    <location>
        <begin position="88"/>
        <end position="100"/>
    </location>
</feature>
<dbReference type="PANTHER" id="PTHR24252">
    <property type="entry name" value="ACROSIN-RELATED"/>
    <property type="match status" value="1"/>
</dbReference>
<evidence type="ECO:0000313" key="14">
    <source>
        <dbReference type="EMBL" id="MBW20290.1"/>
    </source>
</evidence>
<dbReference type="Gene3D" id="3.30.1640.30">
    <property type="match status" value="1"/>
</dbReference>
<dbReference type="InterPro" id="IPR038565">
    <property type="entry name" value="CLIP_sf"/>
</dbReference>
<dbReference type="InterPro" id="IPR043504">
    <property type="entry name" value="Peptidase_S1_PA_chymotrypsin"/>
</dbReference>
<proteinExistence type="inferred from homology"/>
<name>A0A2I9LPH6_9SCOR</name>
<dbReference type="SUPFAM" id="SSF50494">
    <property type="entry name" value="Trypsin-like serine proteases"/>
    <property type="match status" value="1"/>
</dbReference>
<dbReference type="AlphaFoldDB" id="A0A2I9LPH6"/>
<dbReference type="PROSITE" id="PS50240">
    <property type="entry name" value="TRYPSIN_DOM"/>
    <property type="match status" value="1"/>
</dbReference>
<dbReference type="PANTHER" id="PTHR24252:SF7">
    <property type="entry name" value="HYALIN"/>
    <property type="match status" value="1"/>
</dbReference>
<accession>A0A2I9LPH6</accession>
<evidence type="ECO:0000256" key="2">
    <source>
        <dbReference type="ARBA" id="ARBA00022525"/>
    </source>
</evidence>
<comment type="similarity">
    <text evidence="8 10">Belongs to the peptidase S1 family. CLIP subfamily.</text>
</comment>
<comment type="domain">
    <text evidence="10">The clip domain consists of 35-55 residues which are 'knitted' together usually by 3 conserved disulfide bonds forming a clip-like compact structure.</text>
</comment>
<evidence type="ECO:0000256" key="7">
    <source>
        <dbReference type="ARBA" id="ARBA00023157"/>
    </source>
</evidence>
<evidence type="ECO:0000256" key="10">
    <source>
        <dbReference type="RuleBase" id="RU366078"/>
    </source>
</evidence>
<evidence type="ECO:0000256" key="8">
    <source>
        <dbReference type="ARBA" id="ARBA00024195"/>
    </source>
</evidence>
<dbReference type="GO" id="GO:0005576">
    <property type="term" value="C:extracellular region"/>
    <property type="evidence" value="ECO:0007669"/>
    <property type="project" value="UniProtKB-SubCell"/>
</dbReference>
<evidence type="ECO:0000256" key="9">
    <source>
        <dbReference type="RuleBase" id="RU363034"/>
    </source>
</evidence>
<sequence>MILWILLPSLLTLCDAASRQRRQISFPDEDNCRTPDRRSGRCVVLTDCPELARIRDLNFLRRSICGYEGNVPRVCCPDRGDTIETRPTPRPIPRPPPTFPTPGIRTNLPSILPEDCGRSDKTGSRIIGGRKSELGAWPWLAAVYLTRSGLTRGTDCGGALVSSRHVITATHCVIDSRGNVMNPSTLTVRLGEHKLNDDSDGANPIDFRVREIRSHPDFVRRTFKNDIAILVLEGTVQFGEFIRPICLPYDQLRNEDPTGRNAFVAGWGTTAFNGNFNPELTEIQIPIWTNNECRQVFQREVPISREYICAGVRDGSKDSCQGDSGGPLMLPAERSTTDLSRYYIIGVVSFGKRCATPGYPGVYTRVTEYLDWIADNLA</sequence>
<organism evidence="14">
    <name type="scientific">Centruroides hentzi</name>
    <dbReference type="NCBI Taxonomy" id="88313"/>
    <lineage>
        <taxon>Eukaryota</taxon>
        <taxon>Metazoa</taxon>
        <taxon>Ecdysozoa</taxon>
        <taxon>Arthropoda</taxon>
        <taxon>Chelicerata</taxon>
        <taxon>Arachnida</taxon>
        <taxon>Scorpiones</taxon>
        <taxon>Buthida</taxon>
        <taxon>Buthoidea</taxon>
        <taxon>Buthidae</taxon>
        <taxon>Centruroides</taxon>
    </lineage>
</organism>
<comment type="subcellular location">
    <subcellularLocation>
        <location evidence="1 10">Secreted</location>
    </subcellularLocation>
</comment>
<dbReference type="SMART" id="SM00020">
    <property type="entry name" value="Tryp_SPc"/>
    <property type="match status" value="1"/>
</dbReference>
<evidence type="ECO:0000256" key="4">
    <source>
        <dbReference type="ARBA" id="ARBA00022729"/>
    </source>
</evidence>
<evidence type="ECO:0000256" key="5">
    <source>
        <dbReference type="ARBA" id="ARBA00022801"/>
    </source>
</evidence>
<dbReference type="CDD" id="cd00190">
    <property type="entry name" value="Tryp_SPc"/>
    <property type="match status" value="1"/>
</dbReference>
<evidence type="ECO:0000259" key="13">
    <source>
        <dbReference type="PROSITE" id="PS51888"/>
    </source>
</evidence>
<feature type="domain" description="Peptidase S1" evidence="12">
    <location>
        <begin position="126"/>
        <end position="378"/>
    </location>
</feature>